<dbReference type="PANTHER" id="PTHR10443:SF12">
    <property type="entry name" value="DIPEPTIDASE"/>
    <property type="match status" value="1"/>
</dbReference>
<keyword evidence="1" id="KW-0862">Zinc</keyword>
<feature type="region of interest" description="Disordered" evidence="2">
    <location>
        <begin position="485"/>
        <end position="508"/>
    </location>
</feature>
<dbReference type="EMBL" id="JACAZF010000001">
    <property type="protein sequence ID" value="KAF7315252.1"/>
    <property type="molecule type" value="Genomic_DNA"/>
</dbReference>
<dbReference type="Gene3D" id="3.20.20.140">
    <property type="entry name" value="Metal-dependent hydrolases"/>
    <property type="match status" value="1"/>
</dbReference>
<evidence type="ECO:0000256" key="3">
    <source>
        <dbReference type="SAM" id="Phobius"/>
    </source>
</evidence>
<keyword evidence="1" id="KW-0645">Protease</keyword>
<keyword evidence="1" id="KW-0224">Dipeptidase</keyword>
<dbReference type="InterPro" id="IPR032466">
    <property type="entry name" value="Metal_Hydrolase"/>
</dbReference>
<feature type="compositionally biased region" description="Basic and acidic residues" evidence="2">
    <location>
        <begin position="497"/>
        <end position="508"/>
    </location>
</feature>
<comment type="cofactor">
    <cofactor evidence="1">
        <name>Zn(2+)</name>
        <dbReference type="ChEBI" id="CHEBI:29105"/>
    </cofactor>
</comment>
<proteinExistence type="inferred from homology"/>
<evidence type="ECO:0000256" key="1">
    <source>
        <dbReference type="RuleBase" id="RU341113"/>
    </source>
</evidence>
<keyword evidence="3" id="KW-1133">Transmembrane helix</keyword>
<comment type="caution">
    <text evidence="4">The sequence shown here is derived from an EMBL/GenBank/DDBJ whole genome shotgun (WGS) entry which is preliminary data.</text>
</comment>
<comment type="catalytic activity">
    <reaction evidence="1">
        <text>an L-aminoacyl-L-amino acid + H2O = 2 an L-alpha-amino acid</text>
        <dbReference type="Rhea" id="RHEA:48940"/>
        <dbReference type="ChEBI" id="CHEBI:15377"/>
        <dbReference type="ChEBI" id="CHEBI:59869"/>
        <dbReference type="ChEBI" id="CHEBI:77460"/>
        <dbReference type="EC" id="3.4.13.19"/>
    </reaction>
</comment>
<keyword evidence="3" id="KW-0812">Transmembrane</keyword>
<evidence type="ECO:0000313" key="4">
    <source>
        <dbReference type="EMBL" id="KAF7315252.1"/>
    </source>
</evidence>
<gene>
    <name evidence="4" type="ORF">MIND_00039600</name>
</gene>
<dbReference type="GO" id="GO:0046872">
    <property type="term" value="F:metal ion binding"/>
    <property type="evidence" value="ECO:0007669"/>
    <property type="project" value="UniProtKB-UniRule"/>
</dbReference>
<accession>A0A8H6TEJ5</accession>
<organism evidence="4 5">
    <name type="scientific">Mycena indigotica</name>
    <dbReference type="NCBI Taxonomy" id="2126181"/>
    <lineage>
        <taxon>Eukaryota</taxon>
        <taxon>Fungi</taxon>
        <taxon>Dikarya</taxon>
        <taxon>Basidiomycota</taxon>
        <taxon>Agaricomycotina</taxon>
        <taxon>Agaricomycetes</taxon>
        <taxon>Agaricomycetidae</taxon>
        <taxon>Agaricales</taxon>
        <taxon>Marasmiineae</taxon>
        <taxon>Mycenaceae</taxon>
        <taxon>Mycena</taxon>
    </lineage>
</organism>
<dbReference type="InterPro" id="IPR008257">
    <property type="entry name" value="Pept_M19"/>
</dbReference>
<keyword evidence="1" id="KW-0378">Hydrolase</keyword>
<dbReference type="Proteomes" id="UP000636479">
    <property type="component" value="Unassembled WGS sequence"/>
</dbReference>
<evidence type="ECO:0000313" key="5">
    <source>
        <dbReference type="Proteomes" id="UP000636479"/>
    </source>
</evidence>
<dbReference type="GO" id="GO:0006508">
    <property type="term" value="P:proteolysis"/>
    <property type="evidence" value="ECO:0007669"/>
    <property type="project" value="UniProtKB-KW"/>
</dbReference>
<keyword evidence="5" id="KW-1185">Reference proteome</keyword>
<evidence type="ECO:0000256" key="2">
    <source>
        <dbReference type="SAM" id="MobiDB-lite"/>
    </source>
</evidence>
<comment type="similarity">
    <text evidence="1">Belongs to the metallo-dependent hydrolases superfamily. Peptidase M19 family.</text>
</comment>
<sequence length="508" mass="55799">MSSSQEEDRVARQQAILGLGKTYLSTQSLPQEPSANENTTLLPQHVQDDENYPPTRTRGIVWSILTILFSVSVIILVGFPQILPDALAPLVGRLPKDPLRAALHILDGAPVIVRSPASRSSIALYVADLPILIRELYANNLTAVDLRRDFAGHVDIPRLQQGKVGGFFWSVYVGCAAPTEEGEDFLTATWRVRDTLEQIDVAKLAIEQYSDVFHFALSSQDIRDAISTYWALKGLPLNISVPINLFILDRGHQLGNSLATLRQYHALGVRYVTLTHTCHNAFADSCGYAPGFPPLHGGLRQVVWHRNLPNSTLSSPLGLRLIDEMNRLGVLVDLSHTSDETAKMALRYSKAPVIWSHSSARAVHDVPRNIPDDVLALVGTGRHQTDAVVMINFAPQFVADDGRADTAAVADHVEHVARVTGKKHVGIGSDYDGIGSTPAGLEDVSKYPNLFAELYRRGWTKHELAGLAGANLLRILEGAEQTSRELKAANTPPAFDLYDKRPDLPRKR</sequence>
<dbReference type="Pfam" id="PF01244">
    <property type="entry name" value="Peptidase_M19"/>
    <property type="match status" value="1"/>
</dbReference>
<keyword evidence="3" id="KW-0472">Membrane</keyword>
<dbReference type="PROSITE" id="PS51365">
    <property type="entry name" value="RENAL_DIPEPTIDASE_2"/>
    <property type="match status" value="1"/>
</dbReference>
<feature type="transmembrane region" description="Helical" evidence="3">
    <location>
        <begin position="60"/>
        <end position="79"/>
    </location>
</feature>
<dbReference type="CDD" id="cd01301">
    <property type="entry name" value="rDP_like"/>
    <property type="match status" value="1"/>
</dbReference>
<dbReference type="EC" id="3.4.13.19" evidence="1"/>
<dbReference type="SUPFAM" id="SSF51556">
    <property type="entry name" value="Metallo-dependent hydrolases"/>
    <property type="match status" value="1"/>
</dbReference>
<name>A0A8H6TEJ5_9AGAR</name>
<dbReference type="GO" id="GO:0070573">
    <property type="term" value="F:metallodipeptidase activity"/>
    <property type="evidence" value="ECO:0007669"/>
    <property type="project" value="InterPro"/>
</dbReference>
<dbReference type="GeneID" id="59339881"/>
<protein>
    <recommendedName>
        <fullName evidence="1">Dipeptidase</fullName>
        <ecNumber evidence="1">3.4.13.19</ecNumber>
    </recommendedName>
</protein>
<dbReference type="OrthoDB" id="445695at2759"/>
<dbReference type="RefSeq" id="XP_037225275.1">
    <property type="nucleotide sequence ID" value="XM_037357365.1"/>
</dbReference>
<dbReference type="PANTHER" id="PTHR10443">
    <property type="entry name" value="MICROSOMAL DIPEPTIDASE"/>
    <property type="match status" value="1"/>
</dbReference>
<keyword evidence="1" id="KW-0482">Metalloprotease</keyword>
<reference evidence="4" key="1">
    <citation type="submission" date="2020-05" db="EMBL/GenBank/DDBJ databases">
        <title>Mycena genomes resolve the evolution of fungal bioluminescence.</title>
        <authorList>
            <person name="Tsai I.J."/>
        </authorList>
    </citation>
    <scope>NUCLEOTIDE SEQUENCE</scope>
    <source>
        <strain evidence="4">171206Taipei</strain>
    </source>
</reference>
<keyword evidence="1" id="KW-0479">Metal-binding</keyword>
<dbReference type="AlphaFoldDB" id="A0A8H6TEJ5"/>